<accession>A0A840R2Q9</accession>
<proteinExistence type="inferred from homology"/>
<dbReference type="PANTHER" id="PTHR43802">
    <property type="entry name" value="ENOYL-COA HYDRATASE"/>
    <property type="match status" value="1"/>
</dbReference>
<dbReference type="RefSeq" id="WP_184461597.1">
    <property type="nucleotide sequence ID" value="NZ_JACHHW010000003.1"/>
</dbReference>
<evidence type="ECO:0000313" key="4">
    <source>
        <dbReference type="Proteomes" id="UP000536640"/>
    </source>
</evidence>
<dbReference type="PROSITE" id="PS00166">
    <property type="entry name" value="ENOYL_COA_HYDRATASE"/>
    <property type="match status" value="1"/>
</dbReference>
<dbReference type="EC" id="4.2.1.17" evidence="3"/>
<keyword evidence="3" id="KW-0456">Lyase</keyword>
<dbReference type="SUPFAM" id="SSF52096">
    <property type="entry name" value="ClpP/crotonase"/>
    <property type="match status" value="1"/>
</dbReference>
<dbReference type="Gene3D" id="1.10.287.2460">
    <property type="match status" value="1"/>
</dbReference>
<protein>
    <submittedName>
        <fullName evidence="3">Enoyl-CoA hydratase</fullName>
        <ecNumber evidence="3">4.2.1.17</ecNumber>
    </submittedName>
</protein>
<sequence>MSSVAPVQVERRPPLYWVTINRPLARNAVNGETARALAEAFQDFENDPALSVAILSGAEDHFCAGADLKAVASDDPERRNPLNTEGIGPMGPSRMQLSKPVIAAIDGYCVAGGLELALWCDMRIATERAIFGVFCRRFGVPLIDGGTVRLPRLIGMSRAMDMILTGRAVDAAEAQEIGLANRVVSVHNLRDSAEQLAMQIAALPQQCLRNDRLSAYQQWGMDEQQAIRNEFTLGMATLSSGETVAGAQRFEQGKGRHGKAET</sequence>
<gene>
    <name evidence="3" type="ORF">HNQ57_001097</name>
</gene>
<dbReference type="NCBIfam" id="NF006108">
    <property type="entry name" value="PRK08259.1"/>
    <property type="match status" value="1"/>
</dbReference>
<dbReference type="InterPro" id="IPR001753">
    <property type="entry name" value="Enoyl-CoA_hydra/iso"/>
</dbReference>
<reference evidence="3 4" key="1">
    <citation type="submission" date="2020-08" db="EMBL/GenBank/DDBJ databases">
        <title>Genomic Encyclopedia of Type Strains, Phase IV (KMG-IV): sequencing the most valuable type-strain genomes for metagenomic binning, comparative biology and taxonomic classification.</title>
        <authorList>
            <person name="Goeker M."/>
        </authorList>
    </citation>
    <scope>NUCLEOTIDE SEQUENCE [LARGE SCALE GENOMIC DNA]</scope>
    <source>
        <strain evidence="3 4">DSM 25701</strain>
    </source>
</reference>
<comment type="caution">
    <text evidence="3">The sequence shown here is derived from an EMBL/GenBank/DDBJ whole genome shotgun (WGS) entry which is preliminary data.</text>
</comment>
<dbReference type="PANTHER" id="PTHR43802:SF1">
    <property type="entry name" value="IP11341P-RELATED"/>
    <property type="match status" value="1"/>
</dbReference>
<dbReference type="CDD" id="cd06558">
    <property type="entry name" value="crotonase-like"/>
    <property type="match status" value="1"/>
</dbReference>
<organism evidence="3 4">
    <name type="scientific">Zhongshania antarctica</name>
    <dbReference type="NCBI Taxonomy" id="641702"/>
    <lineage>
        <taxon>Bacteria</taxon>
        <taxon>Pseudomonadati</taxon>
        <taxon>Pseudomonadota</taxon>
        <taxon>Gammaproteobacteria</taxon>
        <taxon>Cellvibrionales</taxon>
        <taxon>Spongiibacteraceae</taxon>
        <taxon>Zhongshania</taxon>
    </lineage>
</organism>
<dbReference type="Pfam" id="PF00378">
    <property type="entry name" value="ECH_1"/>
    <property type="match status" value="1"/>
</dbReference>
<dbReference type="Gene3D" id="3.90.226.10">
    <property type="entry name" value="2-enoyl-CoA Hydratase, Chain A, domain 1"/>
    <property type="match status" value="1"/>
</dbReference>
<evidence type="ECO:0000256" key="2">
    <source>
        <dbReference type="RuleBase" id="RU003707"/>
    </source>
</evidence>
<evidence type="ECO:0000313" key="3">
    <source>
        <dbReference type="EMBL" id="MBB5186834.1"/>
    </source>
</evidence>
<dbReference type="GO" id="GO:0004300">
    <property type="term" value="F:enoyl-CoA hydratase activity"/>
    <property type="evidence" value="ECO:0007669"/>
    <property type="project" value="UniProtKB-EC"/>
</dbReference>
<comment type="similarity">
    <text evidence="1 2">Belongs to the enoyl-CoA hydratase/isomerase family.</text>
</comment>
<evidence type="ECO:0000256" key="1">
    <source>
        <dbReference type="ARBA" id="ARBA00005254"/>
    </source>
</evidence>
<dbReference type="InterPro" id="IPR018376">
    <property type="entry name" value="Enoyl-CoA_hyd/isom_CS"/>
</dbReference>
<dbReference type="EMBL" id="JACHHW010000003">
    <property type="protein sequence ID" value="MBB5186834.1"/>
    <property type="molecule type" value="Genomic_DNA"/>
</dbReference>
<dbReference type="InterPro" id="IPR029045">
    <property type="entry name" value="ClpP/crotonase-like_dom_sf"/>
</dbReference>
<dbReference type="Proteomes" id="UP000536640">
    <property type="component" value="Unassembled WGS sequence"/>
</dbReference>
<dbReference type="AlphaFoldDB" id="A0A840R2Q9"/>
<name>A0A840R2Q9_9GAMM</name>
<keyword evidence="4" id="KW-1185">Reference proteome</keyword>